<proteinExistence type="predicted"/>
<keyword evidence="3" id="KW-1185">Reference proteome</keyword>
<feature type="non-terminal residue" evidence="2">
    <location>
        <position position="1"/>
    </location>
</feature>
<comment type="caution">
    <text evidence="2">The sequence shown here is derived from an EMBL/GenBank/DDBJ whole genome shotgun (WGS) entry which is preliminary data.</text>
</comment>
<feature type="domain" description="C2H2-type" evidence="1">
    <location>
        <begin position="364"/>
        <end position="387"/>
    </location>
</feature>
<dbReference type="InterPro" id="IPR013087">
    <property type="entry name" value="Znf_C2H2_type"/>
</dbReference>
<dbReference type="SMART" id="SM00355">
    <property type="entry name" value="ZnF_C2H2"/>
    <property type="match status" value="3"/>
</dbReference>
<accession>A0AAN5IFN9</accession>
<reference evidence="3" key="1">
    <citation type="submission" date="2022-10" db="EMBL/GenBank/DDBJ databases">
        <title>Genome assembly of Pristionchus species.</title>
        <authorList>
            <person name="Yoshida K."/>
            <person name="Sommer R.J."/>
        </authorList>
    </citation>
    <scope>NUCLEOTIDE SEQUENCE [LARGE SCALE GENOMIC DNA]</scope>
    <source>
        <strain evidence="3">RS5460</strain>
    </source>
</reference>
<dbReference type="Gene3D" id="3.30.160.60">
    <property type="entry name" value="Classic Zinc Finger"/>
    <property type="match status" value="1"/>
</dbReference>
<dbReference type="Proteomes" id="UP001328107">
    <property type="component" value="Unassembled WGS sequence"/>
</dbReference>
<feature type="domain" description="C2H2-type" evidence="1">
    <location>
        <begin position="332"/>
        <end position="358"/>
    </location>
</feature>
<organism evidence="2 3">
    <name type="scientific">Pristionchus mayeri</name>
    <dbReference type="NCBI Taxonomy" id="1317129"/>
    <lineage>
        <taxon>Eukaryota</taxon>
        <taxon>Metazoa</taxon>
        <taxon>Ecdysozoa</taxon>
        <taxon>Nematoda</taxon>
        <taxon>Chromadorea</taxon>
        <taxon>Rhabditida</taxon>
        <taxon>Rhabditina</taxon>
        <taxon>Diplogasteromorpha</taxon>
        <taxon>Diplogasteroidea</taxon>
        <taxon>Neodiplogasteridae</taxon>
        <taxon>Pristionchus</taxon>
    </lineage>
</organism>
<dbReference type="SUPFAM" id="SSF57667">
    <property type="entry name" value="beta-beta-alpha zinc fingers"/>
    <property type="match status" value="1"/>
</dbReference>
<gene>
    <name evidence="2" type="ORF">PMAYCL1PPCAC_31486</name>
</gene>
<sequence length="483" mass="54928">NFRMNSISIVKKRFFNEDGTPADPNRRHQVQYALVPVNGSDEFEMEQDLLDNIANRRMLWLRRPSDIAQDKGAFQFFSSEPPPPLSVKHCETQVAPKVHAQETQTPIPIVMTTGIQVEPDTEIMQTQTVLPDPIPRVHCATQVQPEVRVMENRTSFSDAFEWPEYANDSFECNDEVDWIGDPNRMIPKQPVMEPKEEPLDLSFGGFADMDTFLVPKDEPTDNESMEPLEDEYNPVLIDQIGEVANSSIFAEVAPDLVEMKPISFNRLLIKTEVFEPEKEVYHRTKKRAAKMEIANLMVKMEESIDEGDYRTPKSAPKRKAKELVDVKPTKSMQCKECSAWIKVSGNSRCNLRQHAMIHCAERKLKCSLCPFTSVQATNLNGHIKHSHAGAAEPINLTNDLRQALWEKWTKKCFPSFGDDKIHSKRSKKVETGQSQCGVCAKNISSDDRSLFAHIVDEHSEENLDYDDPQGVKNDYFPSSSSHC</sequence>
<feature type="domain" description="C2H2-type" evidence="1">
    <location>
        <begin position="434"/>
        <end position="458"/>
    </location>
</feature>
<dbReference type="InterPro" id="IPR036236">
    <property type="entry name" value="Znf_C2H2_sf"/>
</dbReference>
<evidence type="ECO:0000313" key="3">
    <source>
        <dbReference type="Proteomes" id="UP001328107"/>
    </source>
</evidence>
<dbReference type="EMBL" id="BTRK01000006">
    <property type="protein sequence ID" value="GMR61291.1"/>
    <property type="molecule type" value="Genomic_DNA"/>
</dbReference>
<evidence type="ECO:0000259" key="1">
    <source>
        <dbReference type="SMART" id="SM00355"/>
    </source>
</evidence>
<dbReference type="AlphaFoldDB" id="A0AAN5IFN9"/>
<evidence type="ECO:0000313" key="2">
    <source>
        <dbReference type="EMBL" id="GMR61291.1"/>
    </source>
</evidence>
<name>A0AAN5IFN9_9BILA</name>
<protein>
    <recommendedName>
        <fullName evidence="1">C2H2-type domain-containing protein</fullName>
    </recommendedName>
</protein>